<sequence>MKIFLVVLASFLLLVTPQLAGAGEVSVVKMEGSAKKAEFEASAKKEALEMALRGSVEAAVKEVMKGKDILENAELIEERIYLNPMNYILNYRILSQGWITHFDLSDDSAEPEGIEGDAVEAGTDAGVELVVGADGELVAVATGEAIEDIPVEEVVMENGMEVGKDAAAPGEQNAAIEAKSPVEETVVARRHRKGSLAESSFFTPSAEDINEGVAGGIGEGVMGGELLYHLWIEVRIDMDRLREDVKGFSDIEEVETSNVIIEILGVSDDQRRFEKLKKGLEETELVKGLGYESFSRGRYVLRAIVAGNGHDLYDSLKGKLGKDIVLIPGGAGRVIIKLEESAF</sequence>
<name>A0A3B0W0C2_9ZZZZ</name>
<evidence type="ECO:0000313" key="1">
    <source>
        <dbReference type="EMBL" id="VAW37064.1"/>
    </source>
</evidence>
<accession>A0A3B0W0C2</accession>
<proteinExistence type="predicted"/>
<dbReference type="EMBL" id="UOEZ01000048">
    <property type="protein sequence ID" value="VAW37064.1"/>
    <property type="molecule type" value="Genomic_DNA"/>
</dbReference>
<dbReference type="AlphaFoldDB" id="A0A3B0W0C2"/>
<protein>
    <recommendedName>
        <fullName evidence="2">Flagellar assembly protein T N-terminal domain-containing protein</fullName>
    </recommendedName>
</protein>
<organism evidence="1">
    <name type="scientific">hydrothermal vent metagenome</name>
    <dbReference type="NCBI Taxonomy" id="652676"/>
    <lineage>
        <taxon>unclassified sequences</taxon>
        <taxon>metagenomes</taxon>
        <taxon>ecological metagenomes</taxon>
    </lineage>
</organism>
<evidence type="ECO:0008006" key="2">
    <source>
        <dbReference type="Google" id="ProtNLM"/>
    </source>
</evidence>
<reference evidence="1" key="1">
    <citation type="submission" date="2018-06" db="EMBL/GenBank/DDBJ databases">
        <authorList>
            <person name="Zhirakovskaya E."/>
        </authorList>
    </citation>
    <scope>NUCLEOTIDE SEQUENCE</scope>
</reference>
<gene>
    <name evidence="1" type="ORF">MNBD_DELTA02-535</name>
</gene>